<dbReference type="Proteomes" id="UP001283361">
    <property type="component" value="Unassembled WGS sequence"/>
</dbReference>
<evidence type="ECO:0000259" key="3">
    <source>
        <dbReference type="PROSITE" id="PS51046"/>
    </source>
</evidence>
<feature type="region of interest" description="Disordered" evidence="2">
    <location>
        <begin position="97"/>
        <end position="139"/>
    </location>
</feature>
<dbReference type="EMBL" id="JAWDGP010004062">
    <property type="protein sequence ID" value="KAK3768372.1"/>
    <property type="molecule type" value="Genomic_DNA"/>
</dbReference>
<evidence type="ECO:0000256" key="2">
    <source>
        <dbReference type="SAM" id="MobiDB-lite"/>
    </source>
</evidence>
<protein>
    <recommendedName>
        <fullName evidence="3">GON domain-containing protein</fullName>
    </recommendedName>
</protein>
<evidence type="ECO:0000313" key="5">
    <source>
        <dbReference type="Proteomes" id="UP001283361"/>
    </source>
</evidence>
<evidence type="ECO:0000313" key="4">
    <source>
        <dbReference type="EMBL" id="KAK3768372.1"/>
    </source>
</evidence>
<dbReference type="GO" id="GO:0004222">
    <property type="term" value="F:metalloendopeptidase activity"/>
    <property type="evidence" value="ECO:0007669"/>
    <property type="project" value="InterPro"/>
</dbReference>
<organism evidence="4 5">
    <name type="scientific">Elysia crispata</name>
    <name type="common">lettuce slug</name>
    <dbReference type="NCBI Taxonomy" id="231223"/>
    <lineage>
        <taxon>Eukaryota</taxon>
        <taxon>Metazoa</taxon>
        <taxon>Spiralia</taxon>
        <taxon>Lophotrochozoa</taxon>
        <taxon>Mollusca</taxon>
        <taxon>Gastropoda</taxon>
        <taxon>Heterobranchia</taxon>
        <taxon>Euthyneura</taxon>
        <taxon>Panpulmonata</taxon>
        <taxon>Sacoglossa</taxon>
        <taxon>Placobranchoidea</taxon>
        <taxon>Plakobranchidae</taxon>
        <taxon>Elysia</taxon>
    </lineage>
</organism>
<feature type="compositionally biased region" description="Polar residues" evidence="2">
    <location>
        <begin position="119"/>
        <end position="131"/>
    </location>
</feature>
<feature type="domain" description="GON" evidence="3">
    <location>
        <begin position="1"/>
        <end position="36"/>
    </location>
</feature>
<sequence length="267" mass="29495">MQFYVRLPGRRAKRTCSGHCDSCTAHTQSPLLLEAAHYLSLYGENSSISGQRTIQTFHKIQPVTGLTIESHQGHRTTVANQLNYSFLEFKGRSRYRDTVRTPSGLQRAPPGVRSEQTQERSSISLISPTSQRSDHETQVLGHRQVTVRTPSGLQRARPGPRTLGSCLPTDRCLITAVFPIFTTIPSPPSPPPIVTSPMTKVQSVTLDHNLDPAVQKTARTGQGNRSEIHYWPNYWNAIASSVSPRAWTPSCPNCLILTSLLSLSRSG</sequence>
<keyword evidence="1" id="KW-0479">Metal-binding</keyword>
<dbReference type="AlphaFoldDB" id="A0AAE0ZHB2"/>
<proteinExistence type="predicted"/>
<evidence type="ECO:0000256" key="1">
    <source>
        <dbReference type="ARBA" id="ARBA00022723"/>
    </source>
</evidence>
<accession>A0AAE0ZHB2</accession>
<gene>
    <name evidence="4" type="ORF">RRG08_031160</name>
</gene>
<comment type="caution">
    <text evidence="4">The sequence shown here is derived from an EMBL/GenBank/DDBJ whole genome shotgun (WGS) entry which is preliminary data.</text>
</comment>
<reference evidence="4" key="1">
    <citation type="journal article" date="2023" name="G3 (Bethesda)">
        <title>A reference genome for the long-term kleptoplast-retaining sea slug Elysia crispata morphotype clarki.</title>
        <authorList>
            <person name="Eastman K.E."/>
            <person name="Pendleton A.L."/>
            <person name="Shaikh M.A."/>
            <person name="Suttiyut T."/>
            <person name="Ogas R."/>
            <person name="Tomko P."/>
            <person name="Gavelis G."/>
            <person name="Widhalm J.R."/>
            <person name="Wisecaver J.H."/>
        </authorList>
    </citation>
    <scope>NUCLEOTIDE SEQUENCE</scope>
    <source>
        <strain evidence="4">ECLA1</strain>
    </source>
</reference>
<dbReference type="InterPro" id="IPR012314">
    <property type="entry name" value="Pept_M12B_GON-ADAMTSs"/>
</dbReference>
<keyword evidence="5" id="KW-1185">Reference proteome</keyword>
<dbReference type="PROSITE" id="PS51046">
    <property type="entry name" value="GON"/>
    <property type="match status" value="1"/>
</dbReference>
<name>A0AAE0ZHB2_9GAST</name>
<dbReference type="GO" id="GO:0008270">
    <property type="term" value="F:zinc ion binding"/>
    <property type="evidence" value="ECO:0007669"/>
    <property type="project" value="InterPro"/>
</dbReference>